<organism evidence="1 2">
    <name type="scientific">Cellvibrio zantedeschiae</name>
    <dbReference type="NCBI Taxonomy" id="1237077"/>
    <lineage>
        <taxon>Bacteria</taxon>
        <taxon>Pseudomonadati</taxon>
        <taxon>Pseudomonadota</taxon>
        <taxon>Gammaproteobacteria</taxon>
        <taxon>Cellvibrionales</taxon>
        <taxon>Cellvibrionaceae</taxon>
        <taxon>Cellvibrio</taxon>
    </lineage>
</organism>
<keyword evidence="2" id="KW-1185">Reference proteome</keyword>
<protein>
    <recommendedName>
        <fullName evidence="3">4-diphosphocytidyl-2C-methyl-D-erythritol kinase</fullName>
    </recommendedName>
</protein>
<proteinExistence type="predicted"/>
<dbReference type="EMBL" id="BMYZ01000001">
    <property type="protein sequence ID" value="GGY73159.1"/>
    <property type="molecule type" value="Genomic_DNA"/>
</dbReference>
<dbReference type="Proteomes" id="UP000619761">
    <property type="component" value="Unassembled WGS sequence"/>
</dbReference>
<dbReference type="RefSeq" id="WP_189417653.1">
    <property type="nucleotide sequence ID" value="NZ_BMYZ01000001.1"/>
</dbReference>
<reference evidence="2" key="1">
    <citation type="journal article" date="2019" name="Int. J. Syst. Evol. Microbiol.">
        <title>The Global Catalogue of Microorganisms (GCM) 10K type strain sequencing project: providing services to taxonomists for standard genome sequencing and annotation.</title>
        <authorList>
            <consortium name="The Broad Institute Genomics Platform"/>
            <consortium name="The Broad Institute Genome Sequencing Center for Infectious Disease"/>
            <person name="Wu L."/>
            <person name="Ma J."/>
        </authorList>
    </citation>
    <scope>NUCLEOTIDE SEQUENCE [LARGE SCALE GENOMIC DNA]</scope>
    <source>
        <strain evidence="2">KCTC 32239</strain>
    </source>
</reference>
<comment type="caution">
    <text evidence="1">The sequence shown here is derived from an EMBL/GenBank/DDBJ whole genome shotgun (WGS) entry which is preliminary data.</text>
</comment>
<sequence length="75" mass="8944">MEYLDINNPEWSKMWDELAAYKMNAGDHLCVFEGQCWEYMGSTIDHHHFRHACHPLTQRVEYLYIERARAAVGWA</sequence>
<evidence type="ECO:0008006" key="3">
    <source>
        <dbReference type="Google" id="ProtNLM"/>
    </source>
</evidence>
<name>A0ABQ3B1F5_9GAMM</name>
<evidence type="ECO:0000313" key="1">
    <source>
        <dbReference type="EMBL" id="GGY73159.1"/>
    </source>
</evidence>
<accession>A0ABQ3B1F5</accession>
<evidence type="ECO:0000313" key="2">
    <source>
        <dbReference type="Proteomes" id="UP000619761"/>
    </source>
</evidence>
<gene>
    <name evidence="1" type="ORF">GCM10011613_17780</name>
</gene>